<evidence type="ECO:0000313" key="2">
    <source>
        <dbReference type="Proteomes" id="UP000748752"/>
    </source>
</evidence>
<protein>
    <recommendedName>
        <fullName evidence="3">DUF29 domain-containing protein</fullName>
    </recommendedName>
</protein>
<sequence length="147" mass="17110">MTSNQPLYDQDFYAWTEQQVRLLRAGRLQDADLVHIAEEIETLGASERRELESRLKVLLMHLLKWQHQPDERSSGWMGTIDEQRDQLDTLLRQSPSLRRLVPETLAYAYPKAKRAAAHETGLPRACFPEHCPFSPEQALDPEFWPND</sequence>
<proteinExistence type="predicted"/>
<reference evidence="1 2" key="1">
    <citation type="journal article" date="2020" name="Microorganisms">
        <title>Osmotic Adaptation and Compatible Solute Biosynthesis of Phototrophic Bacteria as Revealed from Genome Analyses.</title>
        <authorList>
            <person name="Imhoff J.F."/>
            <person name="Rahn T."/>
            <person name="Kunzel S."/>
            <person name="Keller A."/>
            <person name="Neulinger S.C."/>
        </authorList>
    </citation>
    <scope>NUCLEOTIDE SEQUENCE [LARGE SCALE GENOMIC DNA]</scope>
    <source>
        <strain evidence="1 2">DSM 6210</strain>
    </source>
</reference>
<dbReference type="Proteomes" id="UP000748752">
    <property type="component" value="Unassembled WGS sequence"/>
</dbReference>
<organism evidence="1 2">
    <name type="scientific">Thiohalocapsa halophila</name>
    <dbReference type="NCBI Taxonomy" id="69359"/>
    <lineage>
        <taxon>Bacteria</taxon>
        <taxon>Pseudomonadati</taxon>
        <taxon>Pseudomonadota</taxon>
        <taxon>Gammaproteobacteria</taxon>
        <taxon>Chromatiales</taxon>
        <taxon>Chromatiaceae</taxon>
        <taxon>Thiohalocapsa</taxon>
    </lineage>
</organism>
<evidence type="ECO:0000313" key="1">
    <source>
        <dbReference type="EMBL" id="MBK1629142.1"/>
    </source>
</evidence>
<evidence type="ECO:0008006" key="3">
    <source>
        <dbReference type="Google" id="ProtNLM"/>
    </source>
</evidence>
<comment type="caution">
    <text evidence="1">The sequence shown here is derived from an EMBL/GenBank/DDBJ whole genome shotgun (WGS) entry which is preliminary data.</text>
</comment>
<dbReference type="Gene3D" id="1.20.1220.20">
    <property type="entry name" value="Uncharcterised protein PF01724"/>
    <property type="match status" value="1"/>
</dbReference>
<keyword evidence="2" id="KW-1185">Reference proteome</keyword>
<dbReference type="RefSeq" id="WP_200232785.1">
    <property type="nucleotide sequence ID" value="NZ_NRRV01000001.1"/>
</dbReference>
<dbReference type="InterPro" id="IPR002636">
    <property type="entry name" value="DUF29"/>
</dbReference>
<dbReference type="EMBL" id="NRRV01000001">
    <property type="protein sequence ID" value="MBK1629142.1"/>
    <property type="molecule type" value="Genomic_DNA"/>
</dbReference>
<name>A0ABS1CBC3_9GAMM</name>
<dbReference type="PANTHER" id="PTHR34235">
    <property type="entry name" value="SLR1203 PROTEIN-RELATED"/>
    <property type="match status" value="1"/>
</dbReference>
<accession>A0ABS1CBC3</accession>
<gene>
    <name evidence="1" type="ORF">CKO31_00015</name>
</gene>
<dbReference type="Pfam" id="PF01724">
    <property type="entry name" value="DUF29"/>
    <property type="match status" value="1"/>
</dbReference>